<keyword evidence="3" id="KW-1185">Reference proteome</keyword>
<accession>A0ABV9Y1V7</accession>
<comment type="caution">
    <text evidence="2">The sequence shown here is derived from an EMBL/GenBank/DDBJ whole genome shotgun (WGS) entry which is preliminary data.</text>
</comment>
<dbReference type="EMBL" id="JBHSJB010000016">
    <property type="protein sequence ID" value="MFC5055632.1"/>
    <property type="molecule type" value="Genomic_DNA"/>
</dbReference>
<gene>
    <name evidence="2" type="ORF">ACFPFM_17950</name>
</gene>
<evidence type="ECO:0000313" key="3">
    <source>
        <dbReference type="Proteomes" id="UP001595833"/>
    </source>
</evidence>
<evidence type="ECO:0000256" key="1">
    <source>
        <dbReference type="SAM" id="MobiDB-lite"/>
    </source>
</evidence>
<feature type="region of interest" description="Disordered" evidence="1">
    <location>
        <begin position="1"/>
        <end position="23"/>
    </location>
</feature>
<reference evidence="3" key="1">
    <citation type="journal article" date="2019" name="Int. J. Syst. Evol. Microbiol.">
        <title>The Global Catalogue of Microorganisms (GCM) 10K type strain sequencing project: providing services to taxonomists for standard genome sequencing and annotation.</title>
        <authorList>
            <consortium name="The Broad Institute Genomics Platform"/>
            <consortium name="The Broad Institute Genome Sequencing Center for Infectious Disease"/>
            <person name="Wu L."/>
            <person name="Ma J."/>
        </authorList>
    </citation>
    <scope>NUCLEOTIDE SEQUENCE [LARGE SCALE GENOMIC DNA]</scope>
    <source>
        <strain evidence="3">KCTC 12848</strain>
    </source>
</reference>
<sequence length="79" mass="7908">MNRAPHHFTRSTPTMPVRLGRPRAPGGALVATRLSTAVTAGPARAHVEPAPATAVKGRGGAPGPSGLLVAARRPATSVA</sequence>
<dbReference type="Proteomes" id="UP001595833">
    <property type="component" value="Unassembled WGS sequence"/>
</dbReference>
<evidence type="ECO:0000313" key="2">
    <source>
        <dbReference type="EMBL" id="MFC5055632.1"/>
    </source>
</evidence>
<protein>
    <submittedName>
        <fullName evidence="2">Uncharacterized protein</fullName>
    </submittedName>
</protein>
<organism evidence="2 3">
    <name type="scientific">Saccharothrix xinjiangensis</name>
    <dbReference type="NCBI Taxonomy" id="204798"/>
    <lineage>
        <taxon>Bacteria</taxon>
        <taxon>Bacillati</taxon>
        <taxon>Actinomycetota</taxon>
        <taxon>Actinomycetes</taxon>
        <taxon>Pseudonocardiales</taxon>
        <taxon>Pseudonocardiaceae</taxon>
        <taxon>Saccharothrix</taxon>
    </lineage>
</organism>
<dbReference type="RefSeq" id="WP_344040020.1">
    <property type="nucleotide sequence ID" value="NZ_BAAAKE010000020.1"/>
</dbReference>
<name>A0ABV9Y1V7_9PSEU</name>
<proteinExistence type="predicted"/>
<feature type="region of interest" description="Disordered" evidence="1">
    <location>
        <begin position="51"/>
        <end position="79"/>
    </location>
</feature>